<dbReference type="CDD" id="cd03794">
    <property type="entry name" value="GT4_WbuB-like"/>
    <property type="match status" value="1"/>
</dbReference>
<reference evidence="3 5" key="2">
    <citation type="submission" date="2015-07" db="EMBL/GenBank/DDBJ databases">
        <title>Whole genome sequence of Ardenticatena maritima DSM 23922.</title>
        <authorList>
            <person name="Hemp J."/>
            <person name="Ward L.M."/>
            <person name="Pace L.A."/>
            <person name="Fischer W.W."/>
        </authorList>
    </citation>
    <scope>NUCLEOTIDE SEQUENCE [LARGE SCALE GENOMIC DNA]</scope>
    <source>
        <strain evidence="3 5">110S</strain>
    </source>
</reference>
<dbReference type="Proteomes" id="UP000037784">
    <property type="component" value="Unassembled WGS sequence"/>
</dbReference>
<name>A0A0M9UBH4_9CHLR</name>
<gene>
    <name evidence="2" type="ORF">ARMA_0267</name>
    <name evidence="3" type="ORF">SE16_10510</name>
</gene>
<dbReference type="InterPro" id="IPR028098">
    <property type="entry name" value="Glyco_trans_4-like_N"/>
</dbReference>
<comment type="caution">
    <text evidence="2">The sequence shown here is derived from an EMBL/GenBank/DDBJ whole genome shotgun (WGS) entry which is preliminary data.</text>
</comment>
<dbReference type="EMBL" id="LGKN01000005">
    <property type="protein sequence ID" value="KPL87948.1"/>
    <property type="molecule type" value="Genomic_DNA"/>
</dbReference>
<dbReference type="OrthoDB" id="5449954at2"/>
<evidence type="ECO:0000313" key="4">
    <source>
        <dbReference type="Proteomes" id="UP000037784"/>
    </source>
</evidence>
<protein>
    <recommendedName>
        <fullName evidence="1">Glycosyltransferase subfamily 4-like N-terminal domain-containing protein</fullName>
    </recommendedName>
</protein>
<dbReference type="Pfam" id="PF13579">
    <property type="entry name" value="Glyco_trans_4_4"/>
    <property type="match status" value="1"/>
</dbReference>
<evidence type="ECO:0000259" key="1">
    <source>
        <dbReference type="Pfam" id="PF13579"/>
    </source>
</evidence>
<dbReference type="AlphaFoldDB" id="A0A0M9UBH4"/>
<feature type="domain" description="Glycosyltransferase subfamily 4-like N-terminal" evidence="1">
    <location>
        <begin position="27"/>
        <end position="196"/>
    </location>
</feature>
<dbReference type="Pfam" id="PF13692">
    <property type="entry name" value="Glyco_trans_1_4"/>
    <property type="match status" value="1"/>
</dbReference>
<dbReference type="PANTHER" id="PTHR12526:SF600">
    <property type="entry name" value="GLYCOSYL TRANSFERASE GROUP 1"/>
    <property type="match status" value="1"/>
</dbReference>
<dbReference type="EMBL" id="BBZA01000015">
    <property type="protein sequence ID" value="GAP61844.1"/>
    <property type="molecule type" value="Genomic_DNA"/>
</dbReference>
<sequence>MTTTQPPSPASPKRIVFIAPFGLRPKGTVSVRALPLARALAARGHQVSLLIPPWDDPDNAGRTWYDTGVEVVNLPLAGQLPPPSLVARLLAETLRRRPHVVHVFKPKAYSGLVAAVLWHLRRLRRARLVMDTDDWEGPGGWNNLHAYPPLLKRLFAWQERYGLTHAHGVTVASRALETLVWAMGVPPHHVHYLPNGSTLAIPADLDAQAARVRQALGFAETPLVLLYTRFFEFNLERLADVWQAVVRQVPSARLLVVGRGLFGEDERFAHALHTRGVAQTWRHLGWVEPNDLAATLRAADVALYPMDDTLVNRTKCPVKLADLMALGIPVVGETVGQVREYLDEGAGVLVPPADTAAFAHAVVNLLRSPETARRIAHKAEHRLRHQFAWSQQAVQLEAFYHALPTR</sequence>
<organism evidence="2 4">
    <name type="scientific">Ardenticatena maritima</name>
    <dbReference type="NCBI Taxonomy" id="872965"/>
    <lineage>
        <taxon>Bacteria</taxon>
        <taxon>Bacillati</taxon>
        <taxon>Chloroflexota</taxon>
        <taxon>Ardenticatenia</taxon>
        <taxon>Ardenticatenales</taxon>
        <taxon>Ardenticatenaceae</taxon>
        <taxon>Ardenticatena</taxon>
    </lineage>
</organism>
<reference evidence="4" key="3">
    <citation type="submission" date="2015-08" db="EMBL/GenBank/DDBJ databases">
        <title>Draft Genome Sequence of a Heterotrophic Facultative Anaerobic Bacterium Ardenticatena maritima Strain 110S.</title>
        <authorList>
            <person name="Kawaichi S."/>
            <person name="Yoshida T."/>
            <person name="Sako Y."/>
            <person name="Nakamura R."/>
        </authorList>
    </citation>
    <scope>NUCLEOTIDE SEQUENCE [LARGE SCALE GENOMIC DNA]</scope>
    <source>
        <strain evidence="4">110S</strain>
    </source>
</reference>
<dbReference type="RefSeq" id="WP_054491779.1">
    <property type="nucleotide sequence ID" value="NZ_BBZA01000015.1"/>
</dbReference>
<dbReference type="PANTHER" id="PTHR12526">
    <property type="entry name" value="GLYCOSYLTRANSFERASE"/>
    <property type="match status" value="1"/>
</dbReference>
<evidence type="ECO:0000313" key="3">
    <source>
        <dbReference type="EMBL" id="KPL87948.1"/>
    </source>
</evidence>
<dbReference type="Proteomes" id="UP000050502">
    <property type="component" value="Unassembled WGS sequence"/>
</dbReference>
<evidence type="ECO:0000313" key="2">
    <source>
        <dbReference type="EMBL" id="GAP61844.1"/>
    </source>
</evidence>
<reference evidence="2" key="1">
    <citation type="journal article" date="2015" name="Genome Announc.">
        <title>Draft Genome Sequence of a Heterotrophic Facultative Anaerobic Thermophilic Bacterium, Ardenticatena maritima Strain 110ST.</title>
        <authorList>
            <person name="Kawaichi S."/>
            <person name="Yoshida T."/>
            <person name="Sako Y."/>
            <person name="Nakamura R."/>
        </authorList>
    </citation>
    <scope>NUCLEOTIDE SEQUENCE [LARGE SCALE GENOMIC DNA]</scope>
    <source>
        <strain evidence="2">110S</strain>
    </source>
</reference>
<accession>A0A0M9UBH4</accession>
<dbReference type="STRING" id="872965.SE16_10510"/>
<keyword evidence="4" id="KW-1185">Reference proteome</keyword>
<dbReference type="SUPFAM" id="SSF53756">
    <property type="entry name" value="UDP-Glycosyltransferase/glycogen phosphorylase"/>
    <property type="match status" value="1"/>
</dbReference>
<dbReference type="GO" id="GO:0016757">
    <property type="term" value="F:glycosyltransferase activity"/>
    <property type="evidence" value="ECO:0007669"/>
    <property type="project" value="TreeGrafter"/>
</dbReference>
<evidence type="ECO:0000313" key="5">
    <source>
        <dbReference type="Proteomes" id="UP000050502"/>
    </source>
</evidence>
<dbReference type="Gene3D" id="3.40.50.2000">
    <property type="entry name" value="Glycogen Phosphorylase B"/>
    <property type="match status" value="2"/>
</dbReference>
<proteinExistence type="predicted"/>